<organism evidence="2">
    <name type="scientific">Lepeophtheirus salmonis</name>
    <name type="common">Salmon louse</name>
    <name type="synonym">Caligus salmonis</name>
    <dbReference type="NCBI Taxonomy" id="72036"/>
    <lineage>
        <taxon>Eukaryota</taxon>
        <taxon>Metazoa</taxon>
        <taxon>Ecdysozoa</taxon>
        <taxon>Arthropoda</taxon>
        <taxon>Crustacea</taxon>
        <taxon>Multicrustacea</taxon>
        <taxon>Hexanauplia</taxon>
        <taxon>Copepoda</taxon>
        <taxon>Siphonostomatoida</taxon>
        <taxon>Caligidae</taxon>
        <taxon>Lepeophtheirus</taxon>
    </lineage>
</organism>
<protein>
    <submittedName>
        <fullName evidence="2">Uncharacterized protein</fullName>
    </submittedName>
</protein>
<evidence type="ECO:0000313" key="2">
    <source>
        <dbReference type="EMBL" id="CDW49025.1"/>
    </source>
</evidence>
<accession>A0A0K2VF62</accession>
<dbReference type="AlphaFoldDB" id="A0A0K2VF62"/>
<reference evidence="2" key="1">
    <citation type="submission" date="2014-05" db="EMBL/GenBank/DDBJ databases">
        <authorList>
            <person name="Chronopoulou M."/>
        </authorList>
    </citation>
    <scope>NUCLEOTIDE SEQUENCE</scope>
    <source>
        <tissue evidence="2">Whole organism</tissue>
    </source>
</reference>
<keyword evidence="1" id="KW-1133">Transmembrane helix</keyword>
<proteinExistence type="predicted"/>
<keyword evidence="1" id="KW-0472">Membrane</keyword>
<keyword evidence="1" id="KW-0812">Transmembrane</keyword>
<name>A0A0K2VF62_LEPSM</name>
<evidence type="ECO:0000256" key="1">
    <source>
        <dbReference type="SAM" id="Phobius"/>
    </source>
</evidence>
<sequence length="63" mass="7371">MVYSIILVTHEVQLVMCKEVRSLEQFEIPLFYILFIHLTITFIFQEITIISSQKIGEFGGFCL</sequence>
<dbReference type="EMBL" id="HACA01031664">
    <property type="protein sequence ID" value="CDW49025.1"/>
    <property type="molecule type" value="Transcribed_RNA"/>
</dbReference>
<feature type="transmembrane region" description="Helical" evidence="1">
    <location>
        <begin position="28"/>
        <end position="44"/>
    </location>
</feature>